<accession>A0AAV8ZPV8</accession>
<dbReference type="Proteomes" id="UP001162156">
    <property type="component" value="Unassembled WGS sequence"/>
</dbReference>
<keyword evidence="2" id="KW-1185">Reference proteome</keyword>
<organism evidence="1 2">
    <name type="scientific">Rhamnusium bicolor</name>
    <dbReference type="NCBI Taxonomy" id="1586634"/>
    <lineage>
        <taxon>Eukaryota</taxon>
        <taxon>Metazoa</taxon>
        <taxon>Ecdysozoa</taxon>
        <taxon>Arthropoda</taxon>
        <taxon>Hexapoda</taxon>
        <taxon>Insecta</taxon>
        <taxon>Pterygota</taxon>
        <taxon>Neoptera</taxon>
        <taxon>Endopterygota</taxon>
        <taxon>Coleoptera</taxon>
        <taxon>Polyphaga</taxon>
        <taxon>Cucujiformia</taxon>
        <taxon>Chrysomeloidea</taxon>
        <taxon>Cerambycidae</taxon>
        <taxon>Lepturinae</taxon>
        <taxon>Rhagiini</taxon>
        <taxon>Rhamnusium</taxon>
    </lineage>
</organism>
<proteinExistence type="predicted"/>
<comment type="caution">
    <text evidence="1">The sequence shown here is derived from an EMBL/GenBank/DDBJ whole genome shotgun (WGS) entry which is preliminary data.</text>
</comment>
<protein>
    <submittedName>
        <fullName evidence="1">Uncharacterized protein</fullName>
    </submittedName>
</protein>
<sequence length="167" mass="19225">MTISTKKSPQGTKPPKPARNMEVLELYSPLKVGKIVATSTKKKIDVFDSFRPNMGECLNYNISETCMKLDVGPTKINVKETKATYTPLPPDMMMPVKSRKHIGGFSHGGPPLDKYADDVWKEKQIILQERYRKELEQFIIRRKRRDRLEGTYHLSASIFIKYEKSGF</sequence>
<reference evidence="1" key="1">
    <citation type="journal article" date="2023" name="Insect Mol. Biol.">
        <title>Genome sequencing provides insights into the evolution of gene families encoding plant cell wall-degrading enzymes in longhorned beetles.</title>
        <authorList>
            <person name="Shin N.R."/>
            <person name="Okamura Y."/>
            <person name="Kirsch R."/>
            <person name="Pauchet Y."/>
        </authorList>
    </citation>
    <scope>NUCLEOTIDE SEQUENCE</scope>
    <source>
        <strain evidence="1">RBIC_L_NR</strain>
    </source>
</reference>
<evidence type="ECO:0000313" key="2">
    <source>
        <dbReference type="Proteomes" id="UP001162156"/>
    </source>
</evidence>
<name>A0AAV8ZPV8_9CUCU</name>
<dbReference type="EMBL" id="JANEYF010000911">
    <property type="protein sequence ID" value="KAJ8966975.1"/>
    <property type="molecule type" value="Genomic_DNA"/>
</dbReference>
<evidence type="ECO:0000313" key="1">
    <source>
        <dbReference type="EMBL" id="KAJ8966975.1"/>
    </source>
</evidence>
<gene>
    <name evidence="1" type="ORF">NQ314_003198</name>
</gene>
<dbReference type="AlphaFoldDB" id="A0AAV8ZPV8"/>